<protein>
    <recommendedName>
        <fullName evidence="3">Phage tail protein</fullName>
    </recommendedName>
</protein>
<keyword evidence="2" id="KW-1185">Reference proteome</keyword>
<name>A0ABT8SDM6_9BURK</name>
<dbReference type="Proteomes" id="UP001169027">
    <property type="component" value="Unassembled WGS sequence"/>
</dbReference>
<sequence length="171" mass="17709">MAAQIKTSYPATSTVALTLTTASLASDTNLLAGRASTAVDNTTNVDLDHLLSGAIRTGTSPTVSTTIEVWAYSYLSIASGTPTYADGITGTDANKSMTSANVKNAGLRLVTAITVDNTTGRDYPIPPTSIAGLFGGVLPPFWGIFVVHNTAVALNATQVALQYERVQAQTV</sequence>
<evidence type="ECO:0008006" key="3">
    <source>
        <dbReference type="Google" id="ProtNLM"/>
    </source>
</evidence>
<reference evidence="1" key="1">
    <citation type="submission" date="2023-06" db="EMBL/GenBank/DDBJ databases">
        <authorList>
            <person name="Jiang Y."/>
            <person name="Liu Q."/>
        </authorList>
    </citation>
    <scope>NUCLEOTIDE SEQUENCE</scope>
    <source>
        <strain evidence="1">CGMCC 1.12090</strain>
    </source>
</reference>
<evidence type="ECO:0000313" key="1">
    <source>
        <dbReference type="EMBL" id="MDO1537026.1"/>
    </source>
</evidence>
<dbReference type="EMBL" id="JAUKVY010000034">
    <property type="protein sequence ID" value="MDO1537026.1"/>
    <property type="molecule type" value="Genomic_DNA"/>
</dbReference>
<comment type="caution">
    <text evidence="1">The sequence shown here is derived from an EMBL/GenBank/DDBJ whole genome shotgun (WGS) entry which is preliminary data.</text>
</comment>
<accession>A0ABT8SDM6</accession>
<organism evidence="1 2">
    <name type="scientific">Variovorax ginsengisoli</name>
    <dbReference type="NCBI Taxonomy" id="363844"/>
    <lineage>
        <taxon>Bacteria</taxon>
        <taxon>Pseudomonadati</taxon>
        <taxon>Pseudomonadota</taxon>
        <taxon>Betaproteobacteria</taxon>
        <taxon>Burkholderiales</taxon>
        <taxon>Comamonadaceae</taxon>
        <taxon>Variovorax</taxon>
    </lineage>
</organism>
<proteinExistence type="predicted"/>
<evidence type="ECO:0000313" key="2">
    <source>
        <dbReference type="Proteomes" id="UP001169027"/>
    </source>
</evidence>
<gene>
    <name evidence="1" type="ORF">Q2T77_32645</name>
</gene>
<dbReference type="RefSeq" id="WP_301815272.1">
    <property type="nucleotide sequence ID" value="NZ_JAUJZH010000034.1"/>
</dbReference>